<organism evidence="4 5">
    <name type="scientific">Ilumatobacter fluminis</name>
    <dbReference type="NCBI Taxonomy" id="467091"/>
    <lineage>
        <taxon>Bacteria</taxon>
        <taxon>Bacillati</taxon>
        <taxon>Actinomycetota</taxon>
        <taxon>Acidimicrobiia</taxon>
        <taxon>Acidimicrobiales</taxon>
        <taxon>Ilumatobacteraceae</taxon>
        <taxon>Ilumatobacter</taxon>
    </lineage>
</organism>
<dbReference type="CDD" id="cd07043">
    <property type="entry name" value="STAS_anti-anti-sigma_factors"/>
    <property type="match status" value="1"/>
</dbReference>
<gene>
    <name evidence="4" type="ORF">BDK89_4297</name>
</gene>
<dbReference type="InterPro" id="IPR003658">
    <property type="entry name" value="Anti-sigma_ant"/>
</dbReference>
<dbReference type="PROSITE" id="PS50801">
    <property type="entry name" value="STAS"/>
    <property type="match status" value="1"/>
</dbReference>
<evidence type="ECO:0000256" key="2">
    <source>
        <dbReference type="RuleBase" id="RU003749"/>
    </source>
</evidence>
<feature type="domain" description="STAS" evidence="3">
    <location>
        <begin position="17"/>
        <end position="100"/>
    </location>
</feature>
<dbReference type="InterPro" id="IPR036513">
    <property type="entry name" value="STAS_dom_sf"/>
</dbReference>
<dbReference type="PANTHER" id="PTHR33495">
    <property type="entry name" value="ANTI-SIGMA FACTOR ANTAGONIST TM_1081-RELATED-RELATED"/>
    <property type="match status" value="1"/>
</dbReference>
<dbReference type="OrthoDB" id="3401349at2"/>
<protein>
    <recommendedName>
        <fullName evidence="2">Anti-sigma factor antagonist</fullName>
    </recommendedName>
</protein>
<evidence type="ECO:0000313" key="4">
    <source>
        <dbReference type="EMBL" id="TDT18667.1"/>
    </source>
</evidence>
<dbReference type="InterPro" id="IPR058548">
    <property type="entry name" value="MlaB-like_STAS"/>
</dbReference>
<dbReference type="EMBL" id="SOAU01000001">
    <property type="protein sequence ID" value="TDT18667.1"/>
    <property type="molecule type" value="Genomic_DNA"/>
</dbReference>
<keyword evidence="5" id="KW-1185">Reference proteome</keyword>
<dbReference type="SUPFAM" id="SSF52091">
    <property type="entry name" value="SpoIIaa-like"/>
    <property type="match status" value="1"/>
</dbReference>
<dbReference type="NCBIfam" id="TIGR00377">
    <property type="entry name" value="ant_ant_sig"/>
    <property type="match status" value="1"/>
</dbReference>
<proteinExistence type="inferred from homology"/>
<dbReference type="PANTHER" id="PTHR33495:SF2">
    <property type="entry name" value="ANTI-SIGMA FACTOR ANTAGONIST TM_1081-RELATED"/>
    <property type="match status" value="1"/>
</dbReference>
<accession>A0A4R7I4Q0</accession>
<dbReference type="Proteomes" id="UP000294558">
    <property type="component" value="Unassembled WGS sequence"/>
</dbReference>
<reference evidence="4 5" key="1">
    <citation type="submission" date="2019-03" db="EMBL/GenBank/DDBJ databases">
        <title>Sequencing the genomes of 1000 actinobacteria strains.</title>
        <authorList>
            <person name="Klenk H.-P."/>
        </authorList>
    </citation>
    <scope>NUCLEOTIDE SEQUENCE [LARGE SCALE GENOMIC DNA]</scope>
    <source>
        <strain evidence="4 5">DSM 18936</strain>
    </source>
</reference>
<dbReference type="RefSeq" id="WP_133870872.1">
    <property type="nucleotide sequence ID" value="NZ_JAVJPS010000017.1"/>
</dbReference>
<dbReference type="InterPro" id="IPR002645">
    <property type="entry name" value="STAS_dom"/>
</dbReference>
<dbReference type="AlphaFoldDB" id="A0A4R7I4Q0"/>
<evidence type="ECO:0000259" key="3">
    <source>
        <dbReference type="PROSITE" id="PS50801"/>
    </source>
</evidence>
<comment type="similarity">
    <text evidence="1 2">Belongs to the anti-sigma-factor antagonist family.</text>
</comment>
<evidence type="ECO:0000256" key="1">
    <source>
        <dbReference type="ARBA" id="ARBA00009013"/>
    </source>
</evidence>
<dbReference type="GO" id="GO:0043856">
    <property type="term" value="F:anti-sigma factor antagonist activity"/>
    <property type="evidence" value="ECO:0007669"/>
    <property type="project" value="InterPro"/>
</dbReference>
<dbReference type="Gene3D" id="3.30.750.24">
    <property type="entry name" value="STAS domain"/>
    <property type="match status" value="1"/>
</dbReference>
<dbReference type="Pfam" id="PF13466">
    <property type="entry name" value="STAS_2"/>
    <property type="match status" value="1"/>
</dbReference>
<sequence length="100" mass="10447">MTQPEDLLTIETSDHGLRAVGEIDAHTAPTLAAAIDAAAPTVRLDLSGVEFVDSSGLRVLIDAHQRLQEAGGSLTLATPSAAVRRLLEISGVDDYLVVEA</sequence>
<name>A0A4R7I4Q0_9ACTN</name>
<comment type="caution">
    <text evidence="4">The sequence shown here is derived from an EMBL/GenBank/DDBJ whole genome shotgun (WGS) entry which is preliminary data.</text>
</comment>
<evidence type="ECO:0000313" key="5">
    <source>
        <dbReference type="Proteomes" id="UP000294558"/>
    </source>
</evidence>